<evidence type="ECO:0000313" key="2">
    <source>
        <dbReference type="Proteomes" id="UP000808215"/>
    </source>
</evidence>
<accession>A0ABS1B4C3</accession>
<dbReference type="Proteomes" id="UP000808215">
    <property type="component" value="Unassembled WGS sequence"/>
</dbReference>
<proteinExistence type="predicted"/>
<dbReference type="InterPro" id="IPR028964">
    <property type="entry name" value="Imm8"/>
</dbReference>
<keyword evidence="2" id="KW-1185">Reference proteome</keyword>
<dbReference type="RefSeq" id="WP_059461770.1">
    <property type="nucleotide sequence ID" value="NZ_CAAAFK010000002.1"/>
</dbReference>
<organism evidence="1 2">
    <name type="scientific">Burkholderia vietnamiensis</name>
    <dbReference type="NCBI Taxonomy" id="60552"/>
    <lineage>
        <taxon>Bacteria</taxon>
        <taxon>Pseudomonadati</taxon>
        <taxon>Pseudomonadota</taxon>
        <taxon>Betaproteobacteria</taxon>
        <taxon>Burkholderiales</taxon>
        <taxon>Burkholderiaceae</taxon>
        <taxon>Burkholderia</taxon>
        <taxon>Burkholderia cepacia complex</taxon>
    </lineage>
</organism>
<comment type="caution">
    <text evidence="1">The sequence shown here is derived from an EMBL/GenBank/DDBJ whole genome shotgun (WGS) entry which is preliminary data.</text>
</comment>
<dbReference type="Pfam" id="PF15586">
    <property type="entry name" value="Imm8"/>
    <property type="match status" value="1"/>
</dbReference>
<reference evidence="1 2" key="1">
    <citation type="submission" date="2020-11" db="EMBL/GenBank/DDBJ databases">
        <title>Enhanced detection system for hospital associated transmission using whole genome sequencing surveillance.</title>
        <authorList>
            <person name="Harrison L.H."/>
            <person name="Van Tyne D."/>
            <person name="Marsh J.W."/>
            <person name="Griffith M.P."/>
            <person name="Snyder D.J."/>
            <person name="Cooper V.S."/>
            <person name="Mustapha M."/>
        </authorList>
    </citation>
    <scope>NUCLEOTIDE SEQUENCE [LARGE SCALE GENOMIC DNA]</scope>
    <source>
        <strain evidence="1 2">BC00020</strain>
    </source>
</reference>
<dbReference type="EMBL" id="JADVKH010000123">
    <property type="protein sequence ID" value="MBJ9691216.1"/>
    <property type="molecule type" value="Genomic_DNA"/>
</dbReference>
<evidence type="ECO:0000313" key="1">
    <source>
        <dbReference type="EMBL" id="MBJ9691216.1"/>
    </source>
</evidence>
<gene>
    <name evidence="1" type="ORF">I5589_29500</name>
</gene>
<sequence length="117" mass="13618">MKAKVKSVDLGGTVDVFEYVPEDRHCFGLWMTFVIGRIDSDGGDCFRIMICTPEWLKKNLAYMSWGRHMLIVNDGYDPQSIVDHVSEFVASLDEKDWSDLAAKISRVMQWEFEDYRQ</sequence>
<evidence type="ECO:0008006" key="3">
    <source>
        <dbReference type="Google" id="ProtNLM"/>
    </source>
</evidence>
<protein>
    <recommendedName>
        <fullName evidence="3">Immunity protein 8</fullName>
    </recommendedName>
</protein>
<name>A0ABS1B4C3_BURVI</name>